<evidence type="ECO:0000313" key="2">
    <source>
        <dbReference type="EMBL" id="AXE16438.1"/>
    </source>
</evidence>
<gene>
    <name evidence="2" type="ORF">DR864_01195</name>
</gene>
<reference evidence="2 3" key="1">
    <citation type="submission" date="2018-07" db="EMBL/GenBank/DDBJ databases">
        <title>Genome sequencing of Runella.</title>
        <authorList>
            <person name="Baek M.-G."/>
            <person name="Yi H."/>
        </authorList>
    </citation>
    <scope>NUCLEOTIDE SEQUENCE [LARGE SCALE GENOMIC DNA]</scope>
    <source>
        <strain evidence="2 3">HYN0085</strain>
    </source>
</reference>
<name>A0A344TCR7_9BACT</name>
<dbReference type="AlphaFoldDB" id="A0A344TCR7"/>
<dbReference type="SUPFAM" id="SSF57997">
    <property type="entry name" value="Tropomyosin"/>
    <property type="match status" value="1"/>
</dbReference>
<sequence length="117" mass="13868">MMTDRQRIEQLELLIAEFAIKQDEQMAILEEHSAKIERVSLQIRRVEEVIKICLKGIQQNSDDVQFLLRKQTVFEEKLNELTFKIDGLGLRMDKIEQRMENVETKLDVVINILQNRN</sequence>
<dbReference type="RefSeq" id="WP_114065225.1">
    <property type="nucleotide sequence ID" value="NZ_CP030850.1"/>
</dbReference>
<dbReference type="Proteomes" id="UP000251993">
    <property type="component" value="Chromosome"/>
</dbReference>
<keyword evidence="3" id="KW-1185">Reference proteome</keyword>
<dbReference type="OrthoDB" id="964489at2"/>
<feature type="coiled-coil region" evidence="1">
    <location>
        <begin position="85"/>
        <end position="112"/>
    </location>
</feature>
<keyword evidence="1" id="KW-0175">Coiled coil</keyword>
<evidence type="ECO:0000313" key="3">
    <source>
        <dbReference type="Proteomes" id="UP000251993"/>
    </source>
</evidence>
<proteinExistence type="predicted"/>
<dbReference type="EMBL" id="CP030850">
    <property type="protein sequence ID" value="AXE16438.1"/>
    <property type="molecule type" value="Genomic_DNA"/>
</dbReference>
<dbReference type="KEGG" id="run:DR864_01195"/>
<evidence type="ECO:0000256" key="1">
    <source>
        <dbReference type="SAM" id="Coils"/>
    </source>
</evidence>
<dbReference type="Gene3D" id="1.20.5.110">
    <property type="match status" value="1"/>
</dbReference>
<organism evidence="2 3">
    <name type="scientific">Runella rosea</name>
    <dbReference type="NCBI Taxonomy" id="2259595"/>
    <lineage>
        <taxon>Bacteria</taxon>
        <taxon>Pseudomonadati</taxon>
        <taxon>Bacteroidota</taxon>
        <taxon>Cytophagia</taxon>
        <taxon>Cytophagales</taxon>
        <taxon>Spirosomataceae</taxon>
        <taxon>Runella</taxon>
    </lineage>
</organism>
<protein>
    <submittedName>
        <fullName evidence="2">Uncharacterized protein</fullName>
    </submittedName>
</protein>
<accession>A0A344TCR7</accession>